<organism evidence="2 3">
    <name type="scientific">Characodon lateralis</name>
    <dbReference type="NCBI Taxonomy" id="208331"/>
    <lineage>
        <taxon>Eukaryota</taxon>
        <taxon>Metazoa</taxon>
        <taxon>Chordata</taxon>
        <taxon>Craniata</taxon>
        <taxon>Vertebrata</taxon>
        <taxon>Euteleostomi</taxon>
        <taxon>Actinopterygii</taxon>
        <taxon>Neopterygii</taxon>
        <taxon>Teleostei</taxon>
        <taxon>Neoteleostei</taxon>
        <taxon>Acanthomorphata</taxon>
        <taxon>Ovalentaria</taxon>
        <taxon>Atherinomorphae</taxon>
        <taxon>Cyprinodontiformes</taxon>
        <taxon>Goodeidae</taxon>
        <taxon>Characodon</taxon>
    </lineage>
</organism>
<evidence type="ECO:0000256" key="1">
    <source>
        <dbReference type="SAM" id="MobiDB-lite"/>
    </source>
</evidence>
<evidence type="ECO:0000313" key="3">
    <source>
        <dbReference type="Proteomes" id="UP001352852"/>
    </source>
</evidence>
<keyword evidence="3" id="KW-1185">Reference proteome</keyword>
<feature type="region of interest" description="Disordered" evidence="1">
    <location>
        <begin position="1"/>
        <end position="23"/>
    </location>
</feature>
<sequence length="84" mass="9384">MTSLDHTGWQPPDSCIPRTSISEPCPPASLHRTSWITNSPGLPYPPTSVSPANNHLVSPLPLWRIPPPFFFASWFQFPALFTQL</sequence>
<evidence type="ECO:0000313" key="2">
    <source>
        <dbReference type="EMBL" id="MED6281946.1"/>
    </source>
</evidence>
<dbReference type="EMBL" id="JAHUTJ010044338">
    <property type="protein sequence ID" value="MED6281946.1"/>
    <property type="molecule type" value="Genomic_DNA"/>
</dbReference>
<protein>
    <submittedName>
        <fullName evidence="2">Uncharacterized protein</fullName>
    </submittedName>
</protein>
<gene>
    <name evidence="2" type="ORF">CHARACLAT_027049</name>
</gene>
<reference evidence="2 3" key="1">
    <citation type="submission" date="2021-06" db="EMBL/GenBank/DDBJ databases">
        <authorList>
            <person name="Palmer J.M."/>
        </authorList>
    </citation>
    <scope>NUCLEOTIDE SEQUENCE [LARGE SCALE GENOMIC DNA]</scope>
    <source>
        <strain evidence="2 3">CL_MEX2019</strain>
        <tissue evidence="2">Muscle</tissue>
    </source>
</reference>
<comment type="caution">
    <text evidence="2">The sequence shown here is derived from an EMBL/GenBank/DDBJ whole genome shotgun (WGS) entry which is preliminary data.</text>
</comment>
<accession>A0ABU7E3Y2</accession>
<dbReference type="Proteomes" id="UP001352852">
    <property type="component" value="Unassembled WGS sequence"/>
</dbReference>
<proteinExistence type="predicted"/>
<name>A0ABU7E3Y2_9TELE</name>